<dbReference type="PANTHER" id="PTHR23132:SF23">
    <property type="entry name" value="D-ALANINE--D-ALANINE LIGASE B"/>
    <property type="match status" value="1"/>
</dbReference>
<sequence>MKICIISLSKNAASRLERHDGLPDPTHYIPQYRHEFVDRQVTKHNAQYEIDKLCCESFDAFMNCMVGRLCTSYFRFGHSPVIQGVDVDGIEATKHLESKNVTILTNPSSLLATSKLDLRDDANEPAFKTPHNTYGKYPKIVKYFDKSGSLGLDRNFVCYNEQAVRERITLLREQDPTFGILVQDYIFGDECAAVVIDLGRHVIALSPVKFVFPVSTSADAEFLTRDDKNGSVTAREISHVIIEGELRERLQWSAVNAFKNIKASYQGAFAHVTMRVERNTGNIYVIDVDFNPYIFNRKGYRFDGDFMLEATFPGKQEAFLDTILTIKRSQLGSNKSRITHTAAVYDSWSDTYDEFWESTNVSKIQQFTVANFDFTGSVLDLACGTGVFGRILHAHGAKTTGIVGVEISAGMLCAADIKKYYKKPLWNCSMQEYVMVIGAQVVFPSRSLLMAETAP</sequence>
<dbReference type="SUPFAM" id="SSF53335">
    <property type="entry name" value="S-adenosyl-L-methionine-dependent methyltransferases"/>
    <property type="match status" value="1"/>
</dbReference>
<dbReference type="InterPro" id="IPR029063">
    <property type="entry name" value="SAM-dependent_MTases_sf"/>
</dbReference>
<dbReference type="Proteomes" id="UP001562357">
    <property type="component" value="Unassembled WGS sequence"/>
</dbReference>
<reference evidence="2" key="1">
    <citation type="submission" date="2024-06" db="EMBL/GenBank/DDBJ databases">
        <title>Draft Genome Sequences of Epichloe bromicola Strains Isolated from Elymus ciliaris.</title>
        <authorList>
            <consortium name="Epichloe bromicola genome sequencing consortium"/>
            <person name="Miura A."/>
            <person name="Imano S."/>
            <person name="Ashida A."/>
            <person name="Sato I."/>
            <person name="Chiba S."/>
            <person name="Tanaka A."/>
            <person name="Camagna M."/>
            <person name="Takemoto D."/>
        </authorList>
    </citation>
    <scope>NUCLEOTIDE SEQUENCE [LARGE SCALE GENOMIC DNA]</scope>
    <source>
        <strain evidence="2">DP</strain>
    </source>
</reference>
<dbReference type="Gene3D" id="3.40.50.150">
    <property type="entry name" value="Vaccinia Virus protein VP39"/>
    <property type="match status" value="1"/>
</dbReference>
<keyword evidence="2" id="KW-1185">Reference proteome</keyword>
<evidence type="ECO:0000313" key="2">
    <source>
        <dbReference type="Proteomes" id="UP001562357"/>
    </source>
</evidence>
<dbReference type="PANTHER" id="PTHR23132">
    <property type="entry name" value="D-ALANINE--D-ALANINE LIGASE"/>
    <property type="match status" value="1"/>
</dbReference>
<proteinExistence type="predicted"/>
<gene>
    <name evidence="1" type="primary">g6607</name>
    <name evidence="1" type="ORF">EsDP_00006607</name>
</gene>
<name>A0ABQ0CY49_9HYPO</name>
<comment type="caution">
    <text evidence="1">The sequence shown here is derived from an EMBL/GenBank/DDBJ whole genome shotgun (WGS) entry which is preliminary data.</text>
</comment>
<evidence type="ECO:0008006" key="3">
    <source>
        <dbReference type="Google" id="ProtNLM"/>
    </source>
</evidence>
<protein>
    <recommendedName>
        <fullName evidence="3">ATP-grasp domain-containing protein</fullName>
    </recommendedName>
</protein>
<dbReference type="SUPFAM" id="SSF56059">
    <property type="entry name" value="Glutathione synthetase ATP-binding domain-like"/>
    <property type="match status" value="1"/>
</dbReference>
<dbReference type="EMBL" id="BAAFGZ010000404">
    <property type="protein sequence ID" value="GAB0138372.1"/>
    <property type="molecule type" value="Genomic_DNA"/>
</dbReference>
<dbReference type="Gene3D" id="3.30.470.20">
    <property type="entry name" value="ATP-grasp fold, B domain"/>
    <property type="match status" value="1"/>
</dbReference>
<accession>A0ABQ0CY49</accession>
<organism evidence="1 2">
    <name type="scientific">Epichloe bromicola</name>
    <dbReference type="NCBI Taxonomy" id="79588"/>
    <lineage>
        <taxon>Eukaryota</taxon>
        <taxon>Fungi</taxon>
        <taxon>Dikarya</taxon>
        <taxon>Ascomycota</taxon>
        <taxon>Pezizomycotina</taxon>
        <taxon>Sordariomycetes</taxon>
        <taxon>Hypocreomycetidae</taxon>
        <taxon>Hypocreales</taxon>
        <taxon>Clavicipitaceae</taxon>
        <taxon>Epichloe</taxon>
    </lineage>
</organism>
<evidence type="ECO:0000313" key="1">
    <source>
        <dbReference type="EMBL" id="GAB0138372.1"/>
    </source>
</evidence>
<dbReference type="CDD" id="cd02440">
    <property type="entry name" value="AdoMet_MTases"/>
    <property type="match status" value="1"/>
</dbReference>